<dbReference type="RefSeq" id="XP_060411693.1">
    <property type="nucleotide sequence ID" value="XM_060562558.1"/>
</dbReference>
<feature type="domain" description="DUF8212" evidence="3">
    <location>
        <begin position="235"/>
        <end position="263"/>
    </location>
</feature>
<dbReference type="Pfam" id="PF06985">
    <property type="entry name" value="HET"/>
    <property type="match status" value="1"/>
</dbReference>
<dbReference type="EMBL" id="JAHLJV010000052">
    <property type="protein sequence ID" value="KAK1580676.1"/>
    <property type="molecule type" value="Genomic_DNA"/>
</dbReference>
<dbReference type="PANTHER" id="PTHR10622:SF10">
    <property type="entry name" value="HET DOMAIN-CONTAINING PROTEIN"/>
    <property type="match status" value="1"/>
</dbReference>
<evidence type="ECO:0000313" key="4">
    <source>
        <dbReference type="EMBL" id="KAK1580676.1"/>
    </source>
</evidence>
<feature type="repeat" description="ANK" evidence="1">
    <location>
        <begin position="830"/>
        <end position="862"/>
    </location>
</feature>
<dbReference type="PROSITE" id="PS50088">
    <property type="entry name" value="ANK_REPEAT"/>
    <property type="match status" value="1"/>
</dbReference>
<evidence type="ECO:0000259" key="3">
    <source>
        <dbReference type="Pfam" id="PF26640"/>
    </source>
</evidence>
<dbReference type="GeneID" id="85446798"/>
<dbReference type="SUPFAM" id="SSF48403">
    <property type="entry name" value="Ankyrin repeat"/>
    <property type="match status" value="1"/>
</dbReference>
<evidence type="ECO:0000259" key="2">
    <source>
        <dbReference type="Pfam" id="PF06985"/>
    </source>
</evidence>
<feature type="domain" description="Heterokaryon incompatibility" evidence="2">
    <location>
        <begin position="23"/>
        <end position="120"/>
    </location>
</feature>
<dbReference type="AlphaFoldDB" id="A0AAD8PU86"/>
<organism evidence="4 5">
    <name type="scientific">Colletotrichum navitas</name>
    <dbReference type="NCBI Taxonomy" id="681940"/>
    <lineage>
        <taxon>Eukaryota</taxon>
        <taxon>Fungi</taxon>
        <taxon>Dikarya</taxon>
        <taxon>Ascomycota</taxon>
        <taxon>Pezizomycotina</taxon>
        <taxon>Sordariomycetes</taxon>
        <taxon>Hypocreomycetidae</taxon>
        <taxon>Glomerellales</taxon>
        <taxon>Glomerellaceae</taxon>
        <taxon>Colletotrichum</taxon>
        <taxon>Colletotrichum graminicola species complex</taxon>
    </lineage>
</organism>
<name>A0AAD8PU86_9PEZI</name>
<keyword evidence="1" id="KW-0040">ANK repeat</keyword>
<evidence type="ECO:0000313" key="5">
    <source>
        <dbReference type="Proteomes" id="UP001230504"/>
    </source>
</evidence>
<dbReference type="Gene3D" id="1.25.40.20">
    <property type="entry name" value="Ankyrin repeat-containing domain"/>
    <property type="match status" value="2"/>
</dbReference>
<dbReference type="PANTHER" id="PTHR10622">
    <property type="entry name" value="HET DOMAIN-CONTAINING PROTEIN"/>
    <property type="match status" value="1"/>
</dbReference>
<dbReference type="PROSITE" id="PS50297">
    <property type="entry name" value="ANK_REP_REGION"/>
    <property type="match status" value="1"/>
</dbReference>
<dbReference type="Pfam" id="PF26640">
    <property type="entry name" value="DUF8212"/>
    <property type="match status" value="1"/>
</dbReference>
<dbReference type="Pfam" id="PF12796">
    <property type="entry name" value="Ank_2"/>
    <property type="match status" value="1"/>
</dbReference>
<dbReference type="InterPro" id="IPR036770">
    <property type="entry name" value="Ankyrin_rpt-contain_sf"/>
</dbReference>
<dbReference type="Proteomes" id="UP001230504">
    <property type="component" value="Unassembled WGS sequence"/>
</dbReference>
<evidence type="ECO:0000256" key="1">
    <source>
        <dbReference type="PROSITE-ProRule" id="PRU00023"/>
    </source>
</evidence>
<protein>
    <recommendedName>
        <fullName evidence="6">Heterokaryon incompatibility domain-containing protein</fullName>
    </recommendedName>
</protein>
<dbReference type="InterPro" id="IPR002110">
    <property type="entry name" value="Ankyrin_rpt"/>
</dbReference>
<reference evidence="4" key="1">
    <citation type="submission" date="2021-06" db="EMBL/GenBank/DDBJ databases">
        <title>Comparative genomics, transcriptomics and evolutionary studies reveal genomic signatures of adaptation to plant cell wall in hemibiotrophic fungi.</title>
        <authorList>
            <consortium name="DOE Joint Genome Institute"/>
            <person name="Baroncelli R."/>
            <person name="Diaz J.F."/>
            <person name="Benocci T."/>
            <person name="Peng M."/>
            <person name="Battaglia E."/>
            <person name="Haridas S."/>
            <person name="Andreopoulos W."/>
            <person name="Labutti K."/>
            <person name="Pangilinan J."/>
            <person name="Floch G.L."/>
            <person name="Makela M.R."/>
            <person name="Henrissat B."/>
            <person name="Grigoriev I.V."/>
            <person name="Crouch J.A."/>
            <person name="De Vries R.P."/>
            <person name="Sukno S.A."/>
            <person name="Thon M.R."/>
        </authorList>
    </citation>
    <scope>NUCLEOTIDE SEQUENCE</scope>
    <source>
        <strain evidence="4">CBS 125086</strain>
    </source>
</reference>
<sequence>MWLIDTQTLKLVEVQGDPQRHSYAILSHTWGGDEVTFQSFKTMSTASDGIKSPDGTKGGLKKIRDAAGLARSHGYGYIWADTCCIDKTSSAELSESINSMYRWYQKAAVCYAYLSDVVDAEDPFLENSSFRRSRWFTRGWTLQELIAPKTVEFYACNWSYIGRKSSESSLCELVAKITGIHLQVLVGTTSLADVSVANKMRWAAQRQTTRPEDIAYCMIGLFNVNMPLLYGEGERSFIRLQEEILKEIDDQSLFLWGLSPDETTNSDDLFGLFAKSPKSFSQVEFGHVRPLPPSESHESSPASVTNQGLRTNMLLIPVRPETDEYYAVLDCLVLDSASYGTDLSPRIILRRLWSDQFARVNSKEGSVILLSQEQPDEAGGSYESIYVRQKPFYALPEIRVRSKYPTTVGSKDDGRVPFFINGACPPERWDATLSPQSGRTIAVLRFESNEPGYASIFNMAIGLRRVKGRWEHPHAGDSLESVYVKTPYISAGSQAASYEASKELGYITIDTTEYQRRGRRFVLLEVSSRSELNIDVGGDLALAKNLVPPFDEIAAATRQCCYEETFSDILSPTRDGVRTRFSGNIATRFGTEIHTRNRPYAALLNAIRARDDRTVQNLAKKNKTILEVETEEFDKFRAVHWAATFGSQLGVDTTSRTASGFMAVHLAVLNGHFNLAAYMLEEERELIGAASSMVGLPGEPDPTWSETSENADIFHKFTTAKLDTILHLLSAYIPWGWASQRFRRLIEHIKDYSFGSQSFPHINCLGELPIHRAAATGSVQALEALVSLTDTSRHINARDDAGRSVLFHAACGGHVELVSLGAMLDVGDDYGRSPLHAAVMADKANAVKTLLELGAAANNVTHALGLTPLHFACLYGSLGSADVNRWTADDWVLFQPLHLAVANGFLQAVSQLLEAGCDRCNGYLWLTTDDAGGAYVGRLVKLEEPKTPMELALSLNLTDIGAELRRFQKETR</sequence>
<proteinExistence type="predicted"/>
<comment type="caution">
    <text evidence="4">The sequence shown here is derived from an EMBL/GenBank/DDBJ whole genome shotgun (WGS) entry which is preliminary data.</text>
</comment>
<dbReference type="InterPro" id="IPR058525">
    <property type="entry name" value="DUF8212"/>
</dbReference>
<gene>
    <name evidence="4" type="ORF">LY79DRAFT_651327</name>
</gene>
<dbReference type="SMART" id="SM00248">
    <property type="entry name" value="ANK"/>
    <property type="match status" value="4"/>
</dbReference>
<evidence type="ECO:0008006" key="6">
    <source>
        <dbReference type="Google" id="ProtNLM"/>
    </source>
</evidence>
<keyword evidence="5" id="KW-1185">Reference proteome</keyword>
<dbReference type="InterPro" id="IPR010730">
    <property type="entry name" value="HET"/>
</dbReference>
<accession>A0AAD8PU86</accession>